<dbReference type="Proteomes" id="UP000238823">
    <property type="component" value="Unassembled WGS sequence"/>
</dbReference>
<organism evidence="1 2">
    <name type="scientific">Enhygromyxa salina</name>
    <dbReference type="NCBI Taxonomy" id="215803"/>
    <lineage>
        <taxon>Bacteria</taxon>
        <taxon>Pseudomonadati</taxon>
        <taxon>Myxococcota</taxon>
        <taxon>Polyangia</taxon>
        <taxon>Nannocystales</taxon>
        <taxon>Nannocystaceae</taxon>
        <taxon>Enhygromyxa</taxon>
    </lineage>
</organism>
<comment type="caution">
    <text evidence="1">The sequence shown here is derived from an EMBL/GenBank/DDBJ whole genome shotgun (WGS) entry which is preliminary data.</text>
</comment>
<evidence type="ECO:0000313" key="2">
    <source>
        <dbReference type="Proteomes" id="UP000238823"/>
    </source>
</evidence>
<proteinExistence type="predicted"/>
<dbReference type="EMBL" id="PVNL01000013">
    <property type="protein sequence ID" value="PRQ09779.1"/>
    <property type="molecule type" value="Genomic_DNA"/>
</dbReference>
<accession>A0A2S9YXI7</accession>
<evidence type="ECO:0000313" key="1">
    <source>
        <dbReference type="EMBL" id="PRQ09779.1"/>
    </source>
</evidence>
<sequence>MAMAQRWGGALSSSHPLVGTVGVYERVRVWTKVPRSSRVTRARQRFRRISSICSRKITSHSSRSSLTFAISGSFWW</sequence>
<reference evidence="1 2" key="1">
    <citation type="submission" date="2018-03" db="EMBL/GenBank/DDBJ databases">
        <title>Draft Genome Sequences of the Obligatory Marine Myxobacteria Enhygromyxa salina SWB007.</title>
        <authorList>
            <person name="Poehlein A."/>
            <person name="Moghaddam J.A."/>
            <person name="Harms H."/>
            <person name="Alanjari M."/>
            <person name="Koenig G.M."/>
            <person name="Daniel R."/>
            <person name="Schaeberle T.F."/>
        </authorList>
    </citation>
    <scope>NUCLEOTIDE SEQUENCE [LARGE SCALE GENOMIC DNA]</scope>
    <source>
        <strain evidence="1 2">SWB007</strain>
    </source>
</reference>
<dbReference type="AlphaFoldDB" id="A0A2S9YXI7"/>
<name>A0A2S9YXI7_9BACT</name>
<protein>
    <submittedName>
        <fullName evidence="1">Uncharacterized protein</fullName>
    </submittedName>
</protein>
<gene>
    <name evidence="1" type="ORF">ENSA7_05340</name>
</gene>